<dbReference type="AlphaFoldDB" id="A0A914H807"/>
<keyword evidence="1" id="KW-1185">Reference proteome</keyword>
<protein>
    <submittedName>
        <fullName evidence="2">Uncharacterized protein</fullName>
    </submittedName>
</protein>
<organism evidence="1 2">
    <name type="scientific">Globodera rostochiensis</name>
    <name type="common">Golden nematode worm</name>
    <name type="synonym">Heterodera rostochiensis</name>
    <dbReference type="NCBI Taxonomy" id="31243"/>
    <lineage>
        <taxon>Eukaryota</taxon>
        <taxon>Metazoa</taxon>
        <taxon>Ecdysozoa</taxon>
        <taxon>Nematoda</taxon>
        <taxon>Chromadorea</taxon>
        <taxon>Rhabditida</taxon>
        <taxon>Tylenchina</taxon>
        <taxon>Tylenchomorpha</taxon>
        <taxon>Tylenchoidea</taxon>
        <taxon>Heteroderidae</taxon>
        <taxon>Heteroderinae</taxon>
        <taxon>Globodera</taxon>
    </lineage>
</organism>
<dbReference type="WBParaSite" id="Gr19_v10_g15063.t1">
    <property type="protein sequence ID" value="Gr19_v10_g15063.t1"/>
    <property type="gene ID" value="Gr19_v10_g15063"/>
</dbReference>
<sequence>MRRTTERGSILWYDNGMIVGCLIGKGFGMDQRDGGRPRMHVEVLQDEVDSEFQQWHLEELMQGATAADSGQQGPSLSGGRRTIHFIHNNVHKRTAYGHSSDKCNGGTSGTGPTDTTEVATRQVGMAAPPVQWRFGMGWAMNAFKWTQMRSSTKGAFQTSSIPDNDGFVRAPRNPPPPLVHPPSIRRELLRRLSQKRDHFFDIGKLLARSNPALAHAFYSTEVSSQPSCASQYIRGTAEWLYRGSVYLLL</sequence>
<evidence type="ECO:0000313" key="1">
    <source>
        <dbReference type="Proteomes" id="UP000887572"/>
    </source>
</evidence>
<evidence type="ECO:0000313" key="2">
    <source>
        <dbReference type="WBParaSite" id="Gr19_v10_g15063.t1"/>
    </source>
</evidence>
<reference evidence="2" key="1">
    <citation type="submission" date="2022-11" db="UniProtKB">
        <authorList>
            <consortium name="WormBaseParasite"/>
        </authorList>
    </citation>
    <scope>IDENTIFICATION</scope>
</reference>
<proteinExistence type="predicted"/>
<dbReference type="Proteomes" id="UP000887572">
    <property type="component" value="Unplaced"/>
</dbReference>
<accession>A0A914H807</accession>
<name>A0A914H807_GLORO</name>